<name>A0A1F6GU63_9PROT</name>
<dbReference type="InterPro" id="IPR026287">
    <property type="entry name" value="SoFic-like"/>
</dbReference>
<evidence type="ECO:0000313" key="5">
    <source>
        <dbReference type="EMBL" id="OGH01531.1"/>
    </source>
</evidence>
<feature type="binding site" evidence="3">
    <location>
        <begin position="232"/>
        <end position="233"/>
    </location>
    <ligand>
        <name>ATP</name>
        <dbReference type="ChEBI" id="CHEBI:30616"/>
    </ligand>
</feature>
<dbReference type="Gene3D" id="1.10.3290.10">
    <property type="entry name" value="Fido-like domain"/>
    <property type="match status" value="1"/>
</dbReference>
<evidence type="ECO:0000313" key="6">
    <source>
        <dbReference type="Proteomes" id="UP000177583"/>
    </source>
</evidence>
<dbReference type="AlphaFoldDB" id="A0A1F6GU63"/>
<feature type="domain" description="Fido" evidence="4">
    <location>
        <begin position="109"/>
        <end position="254"/>
    </location>
</feature>
<feature type="active site" evidence="2">
    <location>
        <position position="190"/>
    </location>
</feature>
<evidence type="ECO:0000256" key="2">
    <source>
        <dbReference type="PIRSR" id="PIRSR640198-1"/>
    </source>
</evidence>
<feature type="binding site" evidence="1">
    <location>
        <position position="62"/>
    </location>
    <ligand>
        <name>ATP</name>
        <dbReference type="ChEBI" id="CHEBI:30616"/>
    </ligand>
</feature>
<reference evidence="5 6" key="1">
    <citation type="journal article" date="2016" name="Nat. Commun.">
        <title>Thousands of microbial genomes shed light on interconnected biogeochemical processes in an aquifer system.</title>
        <authorList>
            <person name="Anantharaman K."/>
            <person name="Brown C.T."/>
            <person name="Hug L.A."/>
            <person name="Sharon I."/>
            <person name="Castelle C.J."/>
            <person name="Probst A.J."/>
            <person name="Thomas B.C."/>
            <person name="Singh A."/>
            <person name="Wilkins M.J."/>
            <person name="Karaoz U."/>
            <person name="Brodie E.L."/>
            <person name="Williams K.H."/>
            <person name="Hubbard S.S."/>
            <person name="Banfield J.F."/>
        </authorList>
    </citation>
    <scope>NUCLEOTIDE SEQUENCE [LARGE SCALE GENOMIC DNA]</scope>
</reference>
<organism evidence="5 6">
    <name type="scientific">Candidatus Lambdaproteobacteria bacterium RIFOXYD2_FULL_56_26</name>
    <dbReference type="NCBI Taxonomy" id="1817773"/>
    <lineage>
        <taxon>Bacteria</taxon>
        <taxon>Pseudomonadati</taxon>
        <taxon>Pseudomonadota</taxon>
        <taxon>Candidatus Lambdaproteobacteria</taxon>
    </lineage>
</organism>
<feature type="binding site" evidence="1">
    <location>
        <position position="232"/>
    </location>
    <ligand>
        <name>ATP</name>
        <dbReference type="ChEBI" id="CHEBI:30616"/>
    </ligand>
</feature>
<dbReference type="SUPFAM" id="SSF140931">
    <property type="entry name" value="Fic-like"/>
    <property type="match status" value="1"/>
</dbReference>
<keyword evidence="1" id="KW-0547">Nucleotide-binding</keyword>
<dbReference type="InterPro" id="IPR040198">
    <property type="entry name" value="Fido_containing"/>
</dbReference>
<sequence>MTFTLSSLPPKQVVETIPVLRQAALAHRRLAELKGVSKSIPNQGILINTLALQEAKDSSAIENIITTHDDLFKGAIVSTPSIKPAVKEVRNYSNALRTGFQGVLDRQLLTNNLLIEIHRILEGSRTGFRKLPGTSLKNEQTKEVVYTPPSPEQIPALMSNLEKFINEEAFFAADPLVKMAILHFQFESIHPFYDGNGRTGRIVNVLYLVLQNLLEIPVLYLSRYIIQNKTEYYRLLQKVRDDEDWESWILYMLKAVEMTAQETTQLVEGIHGALLDYKHKIRKAHKFYSQDLVNNLFYHPYTKIAFLMKDLKVSRLTAASYLDQLCQDGLLHKEKVGRSNYFINKALIKLLIREE</sequence>
<dbReference type="Pfam" id="PF21248">
    <property type="entry name" value="SoFic-like_C"/>
    <property type="match status" value="1"/>
</dbReference>
<dbReference type="PANTHER" id="PTHR13504">
    <property type="entry name" value="FIDO DOMAIN-CONTAINING PROTEIN DDB_G0283145"/>
    <property type="match status" value="1"/>
</dbReference>
<dbReference type="InterPro" id="IPR025758">
    <property type="entry name" value="Fic/DOC_N"/>
</dbReference>
<gene>
    <name evidence="5" type="ORF">A2557_13950</name>
</gene>
<dbReference type="GO" id="GO:0005524">
    <property type="term" value="F:ATP binding"/>
    <property type="evidence" value="ECO:0007669"/>
    <property type="project" value="UniProtKB-KW"/>
</dbReference>
<accession>A0A1F6GU63</accession>
<dbReference type="Proteomes" id="UP000177583">
    <property type="component" value="Unassembled WGS sequence"/>
</dbReference>
<comment type="caution">
    <text evidence="5">The sequence shown here is derived from an EMBL/GenBank/DDBJ whole genome shotgun (WGS) entry which is preliminary data.</text>
</comment>
<dbReference type="InterPro" id="IPR048770">
    <property type="entry name" value="SoFic-like_C"/>
</dbReference>
<feature type="binding site" evidence="1">
    <location>
        <begin position="195"/>
        <end position="201"/>
    </location>
    <ligand>
        <name>ATP</name>
        <dbReference type="ChEBI" id="CHEBI:30616"/>
    </ligand>
</feature>
<dbReference type="EMBL" id="MFNF01000033">
    <property type="protein sequence ID" value="OGH01531.1"/>
    <property type="molecule type" value="Genomic_DNA"/>
</dbReference>
<dbReference type="Pfam" id="PF02661">
    <property type="entry name" value="Fic"/>
    <property type="match status" value="1"/>
</dbReference>
<protein>
    <submittedName>
        <fullName evidence="5">Addiction module protein</fullName>
    </submittedName>
</protein>
<keyword evidence="1" id="KW-0067">ATP-binding</keyword>
<feature type="binding site" evidence="1">
    <location>
        <position position="190"/>
    </location>
    <ligand>
        <name>ATP</name>
        <dbReference type="ChEBI" id="CHEBI:30616"/>
    </ligand>
</feature>
<dbReference type="PROSITE" id="PS51459">
    <property type="entry name" value="FIDO"/>
    <property type="match status" value="1"/>
</dbReference>
<dbReference type="InterPro" id="IPR036597">
    <property type="entry name" value="Fido-like_dom_sf"/>
</dbReference>
<dbReference type="PIRSF" id="PIRSF038925">
    <property type="entry name" value="AMP-prot_trans"/>
    <property type="match status" value="1"/>
</dbReference>
<evidence type="ECO:0000256" key="1">
    <source>
        <dbReference type="PIRSR" id="PIRSR038925-1"/>
    </source>
</evidence>
<dbReference type="PANTHER" id="PTHR13504:SF35">
    <property type="entry name" value="PROTEIN ADENYLYLTRANSFERASE SOFIC"/>
    <property type="match status" value="1"/>
</dbReference>
<evidence type="ECO:0000259" key="4">
    <source>
        <dbReference type="PROSITE" id="PS51459"/>
    </source>
</evidence>
<feature type="binding site" evidence="3">
    <location>
        <begin position="194"/>
        <end position="201"/>
    </location>
    <ligand>
        <name>ATP</name>
        <dbReference type="ChEBI" id="CHEBI:30616"/>
    </ligand>
</feature>
<dbReference type="Pfam" id="PF13784">
    <property type="entry name" value="Fic_N"/>
    <property type="match status" value="1"/>
</dbReference>
<proteinExistence type="predicted"/>
<dbReference type="InterPro" id="IPR003812">
    <property type="entry name" value="Fido"/>
</dbReference>
<evidence type="ECO:0000256" key="3">
    <source>
        <dbReference type="PIRSR" id="PIRSR640198-2"/>
    </source>
</evidence>